<name>A0A1M5YRA5_9FIRM</name>
<dbReference type="AlphaFoldDB" id="A0A1M5YRA5"/>
<sequence length="96" mass="10838">MVKWIRVLVVEPGKSPDIREMPNNLKAFELTIGGYLEIAESVRPGCSIIYNGNKPLLKKPLRRSDIEGTFIIVRVDPPEPVSLRQEDITTLSEVYS</sequence>
<evidence type="ECO:0000313" key="3">
    <source>
        <dbReference type="Proteomes" id="UP000183954"/>
    </source>
</evidence>
<dbReference type="InterPro" id="IPR024559">
    <property type="entry name" value="DUF3846"/>
</dbReference>
<evidence type="ECO:0000313" key="2">
    <source>
        <dbReference type="EMBL" id="SHI14409.1"/>
    </source>
</evidence>
<dbReference type="Proteomes" id="UP000183954">
    <property type="component" value="Unassembled WGS sequence"/>
</dbReference>
<organism evidence="2 3">
    <name type="scientific">Desulfosporosinus lacus DSM 15449</name>
    <dbReference type="NCBI Taxonomy" id="1121420"/>
    <lineage>
        <taxon>Bacteria</taxon>
        <taxon>Bacillati</taxon>
        <taxon>Bacillota</taxon>
        <taxon>Clostridia</taxon>
        <taxon>Eubacteriales</taxon>
        <taxon>Desulfitobacteriaceae</taxon>
        <taxon>Desulfosporosinus</taxon>
    </lineage>
</organism>
<accession>A0A1M5YRA5</accession>
<keyword evidence="3" id="KW-1185">Reference proteome</keyword>
<protein>
    <recommendedName>
        <fullName evidence="1">DUF3846 domain-containing protein</fullName>
    </recommendedName>
</protein>
<dbReference type="Pfam" id="PF12957">
    <property type="entry name" value="DUF3846"/>
    <property type="match status" value="1"/>
</dbReference>
<dbReference type="STRING" id="1121420.SAMN02746098_02668"/>
<dbReference type="EMBL" id="FQXJ01000008">
    <property type="protein sequence ID" value="SHI14409.1"/>
    <property type="molecule type" value="Genomic_DNA"/>
</dbReference>
<proteinExistence type="predicted"/>
<dbReference type="RefSeq" id="WP_073030213.1">
    <property type="nucleotide sequence ID" value="NZ_FQXJ01000008.1"/>
</dbReference>
<dbReference type="OrthoDB" id="1798241at2"/>
<evidence type="ECO:0000259" key="1">
    <source>
        <dbReference type="Pfam" id="PF12957"/>
    </source>
</evidence>
<reference evidence="3" key="1">
    <citation type="submission" date="2016-11" db="EMBL/GenBank/DDBJ databases">
        <authorList>
            <person name="Varghese N."/>
            <person name="Submissions S."/>
        </authorList>
    </citation>
    <scope>NUCLEOTIDE SEQUENCE [LARGE SCALE GENOMIC DNA]</scope>
    <source>
        <strain evidence="3">DSM 15449</strain>
    </source>
</reference>
<gene>
    <name evidence="2" type="ORF">SAMN02746098_02668</name>
</gene>
<feature type="domain" description="DUF3846" evidence="1">
    <location>
        <begin position="5"/>
        <end position="95"/>
    </location>
</feature>